<evidence type="ECO:0000313" key="3">
    <source>
        <dbReference type="Proteomes" id="UP000314294"/>
    </source>
</evidence>
<dbReference type="EMBL" id="SRLO01000133">
    <property type="protein sequence ID" value="TNN72782.1"/>
    <property type="molecule type" value="Genomic_DNA"/>
</dbReference>
<evidence type="ECO:0000313" key="2">
    <source>
        <dbReference type="EMBL" id="TNN72782.1"/>
    </source>
</evidence>
<feature type="region of interest" description="Disordered" evidence="1">
    <location>
        <begin position="40"/>
        <end position="71"/>
    </location>
</feature>
<name>A0A4Z2I667_9TELE</name>
<dbReference type="AlphaFoldDB" id="A0A4Z2I667"/>
<organism evidence="2 3">
    <name type="scientific">Liparis tanakae</name>
    <name type="common">Tanaka's snailfish</name>
    <dbReference type="NCBI Taxonomy" id="230148"/>
    <lineage>
        <taxon>Eukaryota</taxon>
        <taxon>Metazoa</taxon>
        <taxon>Chordata</taxon>
        <taxon>Craniata</taxon>
        <taxon>Vertebrata</taxon>
        <taxon>Euteleostomi</taxon>
        <taxon>Actinopterygii</taxon>
        <taxon>Neopterygii</taxon>
        <taxon>Teleostei</taxon>
        <taxon>Neoteleostei</taxon>
        <taxon>Acanthomorphata</taxon>
        <taxon>Eupercaria</taxon>
        <taxon>Perciformes</taxon>
        <taxon>Cottioidei</taxon>
        <taxon>Cottales</taxon>
        <taxon>Liparidae</taxon>
        <taxon>Liparis</taxon>
    </lineage>
</organism>
<comment type="caution">
    <text evidence="2">The sequence shown here is derived from an EMBL/GenBank/DDBJ whole genome shotgun (WGS) entry which is preliminary data.</text>
</comment>
<reference evidence="2 3" key="1">
    <citation type="submission" date="2019-03" db="EMBL/GenBank/DDBJ databases">
        <title>First draft genome of Liparis tanakae, snailfish: a comprehensive survey of snailfish specific genes.</title>
        <authorList>
            <person name="Kim W."/>
            <person name="Song I."/>
            <person name="Jeong J.-H."/>
            <person name="Kim D."/>
            <person name="Kim S."/>
            <person name="Ryu S."/>
            <person name="Song J.Y."/>
            <person name="Lee S.K."/>
        </authorList>
    </citation>
    <scope>NUCLEOTIDE SEQUENCE [LARGE SCALE GENOMIC DNA]</scope>
    <source>
        <tissue evidence="2">Muscle</tissue>
    </source>
</reference>
<gene>
    <name evidence="2" type="ORF">EYF80_017066</name>
</gene>
<dbReference type="Proteomes" id="UP000314294">
    <property type="component" value="Unassembled WGS sequence"/>
</dbReference>
<accession>A0A4Z2I667</accession>
<proteinExistence type="predicted"/>
<protein>
    <submittedName>
        <fullName evidence="2">Uncharacterized protein</fullName>
    </submittedName>
</protein>
<evidence type="ECO:0000256" key="1">
    <source>
        <dbReference type="SAM" id="MobiDB-lite"/>
    </source>
</evidence>
<sequence>MLVFRAASTSTGLQAAVTPFINTGQLTSLKEADRLIQKMPPGVGHTQSVGQHKGTAVSLEESLCDGGPLLR</sequence>
<keyword evidence="3" id="KW-1185">Reference proteome</keyword>